<feature type="signal peptide" evidence="1">
    <location>
        <begin position="1"/>
        <end position="25"/>
    </location>
</feature>
<gene>
    <name evidence="2" type="ORF">AABB28_01475</name>
</gene>
<sequence>MLSKLFAKPTALCLALSLSATGLSAQDASLATSSPGGTVYNLGLAIAEAGAAAEFDVRVTPFKSTTQAIPVVASGQVTFGLANAYELQMADTGTVSFEGAPIEGLRIVSALYPMRMGLMVRADSDIFSVEDMAGRNVPSGFGSTATGELLVGAMLASSELSYDDVNSINVSSFGDMLAAFEAGRTDVMIGLLGSGRDVGVSENVGGVRILGLSKNADAETRMQEFVPVARMDPVLASSNILGVSEDSFALTYDYYLYTSEQTPDDVVAKALEALLSEKDIIAATVRSFADYSVETAQRDIGIPFHPAALEAFGK</sequence>
<dbReference type="EMBL" id="CP151762">
    <property type="protein sequence ID" value="WZU64015.1"/>
    <property type="molecule type" value="Genomic_DNA"/>
</dbReference>
<keyword evidence="3" id="KW-1185">Reference proteome</keyword>
<dbReference type="InterPro" id="IPR011852">
    <property type="entry name" value="TRAP_TAXI"/>
</dbReference>
<accession>A0AAN0M3G6</accession>
<dbReference type="PANTHER" id="PTHR42941:SF1">
    <property type="entry name" value="SLL1037 PROTEIN"/>
    <property type="match status" value="1"/>
</dbReference>
<name>A0AAN0M3G6_9RHOB</name>
<dbReference type="KEGG" id="yag:AABB28_01475"/>
<evidence type="ECO:0000313" key="3">
    <source>
        <dbReference type="Proteomes" id="UP001451782"/>
    </source>
</evidence>
<dbReference type="Proteomes" id="UP001451782">
    <property type="component" value="Chromosome"/>
</dbReference>
<protein>
    <submittedName>
        <fullName evidence="2">TAXI family TRAP transporter solute-binding subunit</fullName>
    </submittedName>
</protein>
<feature type="chain" id="PRO_5042855303" evidence="1">
    <location>
        <begin position="26"/>
        <end position="314"/>
    </location>
</feature>
<dbReference type="AlphaFoldDB" id="A0AAN0M3G6"/>
<dbReference type="SUPFAM" id="SSF53850">
    <property type="entry name" value="Periplasmic binding protein-like II"/>
    <property type="match status" value="1"/>
</dbReference>
<dbReference type="Pfam" id="PF16868">
    <property type="entry name" value="NMT1_3"/>
    <property type="match status" value="1"/>
</dbReference>
<organism evidence="2 3">
    <name type="scientific">Yoonia algicola</name>
    <dbReference type="NCBI Taxonomy" id="3137368"/>
    <lineage>
        <taxon>Bacteria</taxon>
        <taxon>Pseudomonadati</taxon>
        <taxon>Pseudomonadota</taxon>
        <taxon>Alphaproteobacteria</taxon>
        <taxon>Rhodobacterales</taxon>
        <taxon>Paracoccaceae</taxon>
        <taxon>Yoonia</taxon>
    </lineage>
</organism>
<dbReference type="NCBIfam" id="TIGR02122">
    <property type="entry name" value="TRAP_TAXI"/>
    <property type="match status" value="1"/>
</dbReference>
<proteinExistence type="predicted"/>
<reference evidence="2 3" key="1">
    <citation type="submission" date="2024-04" db="EMBL/GenBank/DDBJ databases">
        <title>Phylogenomic analyses of a clade within the roseobacter group suggest taxonomic reassignments of species of the genera Aestuariivita, Citreicella, Loktanella, Nautella, Pelagibaca, Ruegeria, Thalassobius, Thiobacimonas and Tropicibacter, and the proposal o.</title>
        <authorList>
            <person name="Jeon C.O."/>
        </authorList>
    </citation>
    <scope>NUCLEOTIDE SEQUENCE [LARGE SCALE GENOMIC DNA]</scope>
    <source>
        <strain evidence="2 3">G8-12</strain>
    </source>
</reference>
<evidence type="ECO:0000256" key="1">
    <source>
        <dbReference type="SAM" id="SignalP"/>
    </source>
</evidence>
<keyword evidence="1" id="KW-0732">Signal</keyword>
<dbReference type="PANTHER" id="PTHR42941">
    <property type="entry name" value="SLL1037 PROTEIN"/>
    <property type="match status" value="1"/>
</dbReference>
<evidence type="ECO:0000313" key="2">
    <source>
        <dbReference type="EMBL" id="WZU64015.1"/>
    </source>
</evidence>
<dbReference type="Gene3D" id="3.40.190.10">
    <property type="entry name" value="Periplasmic binding protein-like II"/>
    <property type="match status" value="2"/>
</dbReference>
<dbReference type="RefSeq" id="WP_342070385.1">
    <property type="nucleotide sequence ID" value="NZ_CP151762.1"/>
</dbReference>